<evidence type="ECO:0000313" key="4">
    <source>
        <dbReference type="Proteomes" id="UP000019591"/>
    </source>
</evidence>
<feature type="domain" description="XdhC Rossmann" evidence="2">
    <location>
        <begin position="108"/>
        <end position="250"/>
    </location>
</feature>
<sequence length="274" mass="30083">MEDMLLDIVSAELKAGRKSAMAIITMIEGSSPRGEGSMMVIKGSGETEGTIGGGAIERETIKHALECIEDGESRNYDFKLTEEEKSLDMICGGRAQVFIKVFVPDNRLLIAGGGHVALKLYEIAQIMGFKTAIFEDRQEFCSRERFPKAHELVLGDIAENLRSYPVDENCYAVVVTRGHSHDEQALEALLGRNAAYIGMIGSRRKTAMVFDKLIKKGILESELEKVYAPIGIDTGGETPEEIALGIMAEIVAVKHDAKIRHMKDSRPAISKEPI</sequence>
<proteinExistence type="predicted"/>
<keyword evidence="3" id="KW-0614">Plasmid</keyword>
<dbReference type="Pfam" id="PF13478">
    <property type="entry name" value="XdhC_C"/>
    <property type="match status" value="1"/>
</dbReference>
<dbReference type="Pfam" id="PF02625">
    <property type="entry name" value="XdhC_CoxI"/>
    <property type="match status" value="1"/>
</dbReference>
<dbReference type="OrthoDB" id="9773039at2"/>
<dbReference type="InterPro" id="IPR027051">
    <property type="entry name" value="XdhC_Rossmann_dom"/>
</dbReference>
<dbReference type="KEGG" id="eac:EAL2_808p07250"/>
<dbReference type="PATRIC" id="fig|1286171.3.peg.2908"/>
<dbReference type="PANTHER" id="PTHR30388:SF6">
    <property type="entry name" value="XANTHINE DEHYDROGENASE SUBUNIT A-RELATED"/>
    <property type="match status" value="1"/>
</dbReference>
<protein>
    <submittedName>
        <fullName evidence="3">Putative xanthine dehydrogenase accessory factor</fullName>
    </submittedName>
</protein>
<dbReference type="PANTHER" id="PTHR30388">
    <property type="entry name" value="ALDEHYDE OXIDOREDUCTASE MOLYBDENUM COFACTOR ASSEMBLY PROTEIN"/>
    <property type="match status" value="1"/>
</dbReference>
<dbReference type="InterPro" id="IPR052698">
    <property type="entry name" value="MoCofactor_Util/Proc"/>
</dbReference>
<dbReference type="EMBL" id="CP007453">
    <property type="protein sequence ID" value="AHM58228.1"/>
    <property type="molecule type" value="Genomic_DNA"/>
</dbReference>
<dbReference type="Proteomes" id="UP000019591">
    <property type="component" value="Plasmid EAL2_808p"/>
</dbReference>
<feature type="domain" description="XdhC- CoxI" evidence="1">
    <location>
        <begin position="13"/>
        <end position="74"/>
    </location>
</feature>
<evidence type="ECO:0000313" key="3">
    <source>
        <dbReference type="EMBL" id="AHM58228.1"/>
    </source>
</evidence>
<organism evidence="3 4">
    <name type="scientific">Peptoclostridium acidaminophilum DSM 3953</name>
    <dbReference type="NCBI Taxonomy" id="1286171"/>
    <lineage>
        <taxon>Bacteria</taxon>
        <taxon>Bacillati</taxon>
        <taxon>Bacillota</taxon>
        <taxon>Clostridia</taxon>
        <taxon>Peptostreptococcales</taxon>
        <taxon>Peptoclostridiaceae</taxon>
        <taxon>Peptoclostridium</taxon>
    </lineage>
</organism>
<geneLocation type="plasmid" evidence="3 4">
    <name>EAL2_808p</name>
</geneLocation>
<gene>
    <name evidence="3" type="ORF">EAL2_808p07250</name>
</gene>
<evidence type="ECO:0000259" key="1">
    <source>
        <dbReference type="Pfam" id="PF02625"/>
    </source>
</evidence>
<dbReference type="Gene3D" id="3.40.50.720">
    <property type="entry name" value="NAD(P)-binding Rossmann-like Domain"/>
    <property type="match status" value="1"/>
</dbReference>
<name>W8TKH1_PEPAC</name>
<accession>W8TKH1</accession>
<dbReference type="AlphaFoldDB" id="W8TKH1"/>
<reference evidence="3 4" key="1">
    <citation type="journal article" date="2014" name="Genome Announc.">
        <title>Complete Genome Sequence of Amino Acid-Utilizing Eubacterium acidaminophilum al-2 (DSM 3953).</title>
        <authorList>
            <person name="Poehlein A."/>
            <person name="Andreesen J.R."/>
            <person name="Daniel R."/>
        </authorList>
    </citation>
    <scope>NUCLEOTIDE SEQUENCE [LARGE SCALE GENOMIC DNA]</scope>
    <source>
        <strain evidence="3 4">DSM 3953</strain>
        <plasmid evidence="4">Plasmid EAL2_808p</plasmid>
    </source>
</reference>
<evidence type="ECO:0000259" key="2">
    <source>
        <dbReference type="Pfam" id="PF13478"/>
    </source>
</evidence>
<dbReference type="RefSeq" id="WP_025437061.1">
    <property type="nucleotide sequence ID" value="NZ_CP007453.1"/>
</dbReference>
<keyword evidence="4" id="KW-1185">Reference proteome</keyword>
<dbReference type="HOGENOM" id="CLU_041115_4_1_9"/>
<dbReference type="InterPro" id="IPR003777">
    <property type="entry name" value="XdhC_CoxI"/>
</dbReference>
<dbReference type="eggNOG" id="COG1975">
    <property type="taxonomic scope" value="Bacteria"/>
</dbReference>